<evidence type="ECO:0000313" key="1">
    <source>
        <dbReference type="EMBL" id="KRX94228.1"/>
    </source>
</evidence>
<dbReference type="Proteomes" id="UP000054815">
    <property type="component" value="Unassembled WGS sequence"/>
</dbReference>
<reference evidence="1 2" key="1">
    <citation type="submission" date="2015-01" db="EMBL/GenBank/DDBJ databases">
        <title>Evolution of Trichinella species and genotypes.</title>
        <authorList>
            <person name="Korhonen P.K."/>
            <person name="Edoardo P."/>
            <person name="Giuseppe L.R."/>
            <person name="Gasser R.B."/>
        </authorList>
    </citation>
    <scope>NUCLEOTIDE SEQUENCE [LARGE SCALE GENOMIC DNA]</scope>
    <source>
        <strain evidence="1">ISS141</strain>
    </source>
</reference>
<organism evidence="1 2">
    <name type="scientific">Trichinella pseudospiralis</name>
    <name type="common">Parasitic roundworm</name>
    <dbReference type="NCBI Taxonomy" id="6337"/>
    <lineage>
        <taxon>Eukaryota</taxon>
        <taxon>Metazoa</taxon>
        <taxon>Ecdysozoa</taxon>
        <taxon>Nematoda</taxon>
        <taxon>Enoplea</taxon>
        <taxon>Dorylaimia</taxon>
        <taxon>Trichinellida</taxon>
        <taxon>Trichinellidae</taxon>
        <taxon>Trichinella</taxon>
    </lineage>
</organism>
<name>A0A0V0Y1D2_TRIPS</name>
<comment type="caution">
    <text evidence="1">The sequence shown here is derived from an EMBL/GenBank/DDBJ whole genome shotgun (WGS) entry which is preliminary data.</text>
</comment>
<dbReference type="EMBL" id="JYDU01000075">
    <property type="protein sequence ID" value="KRX94228.1"/>
    <property type="molecule type" value="Genomic_DNA"/>
</dbReference>
<sequence>MVENWILIKVCKEQKPEGRSVGQAWHTPKAAVVVVDTILDGPTSHCQAALFGRGKKFFFFN</sequence>
<accession>A0A0V0Y1D2</accession>
<gene>
    <name evidence="1" type="ORF">T4E_7091</name>
</gene>
<protein>
    <submittedName>
        <fullName evidence="1">Uncharacterized protein</fullName>
    </submittedName>
</protein>
<proteinExistence type="predicted"/>
<evidence type="ECO:0000313" key="2">
    <source>
        <dbReference type="Proteomes" id="UP000054815"/>
    </source>
</evidence>
<dbReference type="AlphaFoldDB" id="A0A0V0Y1D2"/>